<keyword evidence="1" id="KW-0378">Hydrolase</keyword>
<dbReference type="PANTHER" id="PTHR21340">
    <property type="entry name" value="DIADENOSINE 5,5-P1,P4-TETRAPHOSPHATE PYROPHOSPHOHYDROLASE MUTT"/>
    <property type="match status" value="1"/>
</dbReference>
<dbReference type="AlphaFoldDB" id="A0A9D1HAI4"/>
<dbReference type="EMBL" id="DVLY01000167">
    <property type="protein sequence ID" value="HIT98501.1"/>
    <property type="molecule type" value="Genomic_DNA"/>
</dbReference>
<dbReference type="InterPro" id="IPR051325">
    <property type="entry name" value="Nudix_hydrolase_domain"/>
</dbReference>
<reference evidence="3" key="2">
    <citation type="journal article" date="2021" name="PeerJ">
        <title>Extensive microbial diversity within the chicken gut microbiome revealed by metagenomics and culture.</title>
        <authorList>
            <person name="Gilroy R."/>
            <person name="Ravi A."/>
            <person name="Getino M."/>
            <person name="Pursley I."/>
            <person name="Horton D.L."/>
            <person name="Alikhan N.F."/>
            <person name="Baker D."/>
            <person name="Gharbi K."/>
            <person name="Hall N."/>
            <person name="Watson M."/>
            <person name="Adriaenssens E.M."/>
            <person name="Foster-Nyarko E."/>
            <person name="Jarju S."/>
            <person name="Secka A."/>
            <person name="Antonio M."/>
            <person name="Oren A."/>
            <person name="Chaudhuri R.R."/>
            <person name="La Ragione R."/>
            <person name="Hildebrand F."/>
            <person name="Pallen M.J."/>
        </authorList>
    </citation>
    <scope>NUCLEOTIDE SEQUENCE</scope>
    <source>
        <strain evidence="3">1383</strain>
    </source>
</reference>
<gene>
    <name evidence="3" type="ORF">IAC44_06665</name>
</gene>
<evidence type="ECO:0000313" key="3">
    <source>
        <dbReference type="EMBL" id="HIT98501.1"/>
    </source>
</evidence>
<dbReference type="Proteomes" id="UP000824161">
    <property type="component" value="Unassembled WGS sequence"/>
</dbReference>
<organism evidence="3 4">
    <name type="scientific">Candidatus Merdimorpha stercoravium</name>
    <dbReference type="NCBI Taxonomy" id="2840863"/>
    <lineage>
        <taxon>Bacteria</taxon>
        <taxon>Pseudomonadati</taxon>
        <taxon>Bacteroidota</taxon>
        <taxon>Flavobacteriia</taxon>
        <taxon>Flavobacteriales</taxon>
        <taxon>Candidatus Merdimorpha</taxon>
    </lineage>
</organism>
<dbReference type="InterPro" id="IPR015797">
    <property type="entry name" value="NUDIX_hydrolase-like_dom_sf"/>
</dbReference>
<dbReference type="Gene3D" id="3.90.79.10">
    <property type="entry name" value="Nucleoside Triphosphate Pyrophosphohydrolase"/>
    <property type="match status" value="1"/>
</dbReference>
<dbReference type="GO" id="GO:0004081">
    <property type="term" value="F:bis(5'-nucleosyl)-tetraphosphatase (asymmetrical) activity"/>
    <property type="evidence" value="ECO:0007669"/>
    <property type="project" value="TreeGrafter"/>
</dbReference>
<feature type="domain" description="Nudix hydrolase" evidence="2">
    <location>
        <begin position="66"/>
        <end position="195"/>
    </location>
</feature>
<dbReference type="SUPFAM" id="SSF55811">
    <property type="entry name" value="Nudix"/>
    <property type="match status" value="1"/>
</dbReference>
<dbReference type="GO" id="GO:0006167">
    <property type="term" value="P:AMP biosynthetic process"/>
    <property type="evidence" value="ECO:0007669"/>
    <property type="project" value="TreeGrafter"/>
</dbReference>
<evidence type="ECO:0000259" key="2">
    <source>
        <dbReference type="PROSITE" id="PS51462"/>
    </source>
</evidence>
<comment type="caution">
    <text evidence="3">The sequence shown here is derived from an EMBL/GenBank/DDBJ whole genome shotgun (WGS) entry which is preliminary data.</text>
</comment>
<evidence type="ECO:0000313" key="4">
    <source>
        <dbReference type="Proteomes" id="UP000824161"/>
    </source>
</evidence>
<reference evidence="3" key="1">
    <citation type="submission" date="2020-10" db="EMBL/GenBank/DDBJ databases">
        <authorList>
            <person name="Gilroy R."/>
        </authorList>
    </citation>
    <scope>NUCLEOTIDE SEQUENCE</scope>
    <source>
        <strain evidence="3">1383</strain>
    </source>
</reference>
<accession>A0A9D1HAI4</accession>
<evidence type="ECO:0000256" key="1">
    <source>
        <dbReference type="ARBA" id="ARBA00022801"/>
    </source>
</evidence>
<dbReference type="InterPro" id="IPR000086">
    <property type="entry name" value="NUDIX_hydrolase_dom"/>
</dbReference>
<proteinExistence type="predicted"/>
<dbReference type="Pfam" id="PF00293">
    <property type="entry name" value="NUDIX"/>
    <property type="match status" value="1"/>
</dbReference>
<dbReference type="CDD" id="cd03673">
    <property type="entry name" value="NUDIX_Ap6A_hydrolase"/>
    <property type="match status" value="1"/>
</dbReference>
<dbReference type="GO" id="GO:0006754">
    <property type="term" value="P:ATP biosynthetic process"/>
    <property type="evidence" value="ECO:0007669"/>
    <property type="project" value="TreeGrafter"/>
</dbReference>
<name>A0A9D1HAI4_9FLAO</name>
<protein>
    <submittedName>
        <fullName evidence="3">NUDIX domain-containing protein</fullName>
    </submittedName>
</protein>
<sequence>MYKVYFNRNLVLFPAQAPADGTRTWVDPDPQTLRRVVADCFDKGKAKIAFLSTTGEDLQKIFDSFFRHIPAGGGIVRHEPSGRILMIRRQGRWDLPKGWREAGETDRENALREVREETGTEGLSIVAPVGITRHAYLLEGQWAIKHTAWFAMQTCQSTTCPQSEEGIERVEWLDRRGVEQALNNTFPNIREILETYLTLYPLP</sequence>
<dbReference type="PANTHER" id="PTHR21340:SF0">
    <property type="entry name" value="BIS(5'-NUCLEOSYL)-TETRAPHOSPHATASE [ASYMMETRICAL]"/>
    <property type="match status" value="1"/>
</dbReference>
<dbReference type="PROSITE" id="PS51462">
    <property type="entry name" value="NUDIX"/>
    <property type="match status" value="1"/>
</dbReference>